<name>A0A835JA35_9ROSI</name>
<keyword evidence="2" id="KW-0009">Actin-binding</keyword>
<dbReference type="Proteomes" id="UP000657918">
    <property type="component" value="Unassembled WGS sequence"/>
</dbReference>
<dbReference type="InterPro" id="IPR036872">
    <property type="entry name" value="CH_dom_sf"/>
</dbReference>
<dbReference type="AlphaFoldDB" id="A0A835JA35"/>
<dbReference type="SUPFAM" id="SSF47576">
    <property type="entry name" value="Calponin-homology domain, CH-domain"/>
    <property type="match status" value="1"/>
</dbReference>
<proteinExistence type="predicted"/>
<evidence type="ECO:0000313" key="3">
    <source>
        <dbReference type="EMBL" id="KAF9663550.1"/>
    </source>
</evidence>
<keyword evidence="1" id="KW-0677">Repeat</keyword>
<dbReference type="GO" id="GO:0005884">
    <property type="term" value="C:actin filament"/>
    <property type="evidence" value="ECO:0007669"/>
    <property type="project" value="TreeGrafter"/>
</dbReference>
<evidence type="ECO:0000256" key="1">
    <source>
        <dbReference type="ARBA" id="ARBA00022737"/>
    </source>
</evidence>
<dbReference type="Gene3D" id="1.10.418.10">
    <property type="entry name" value="Calponin-like domain"/>
    <property type="match status" value="1"/>
</dbReference>
<keyword evidence="4" id="KW-1185">Reference proteome</keyword>
<dbReference type="GO" id="GO:0051015">
    <property type="term" value="F:actin filament binding"/>
    <property type="evidence" value="ECO:0007669"/>
    <property type="project" value="InterPro"/>
</dbReference>
<dbReference type="GO" id="GO:0051639">
    <property type="term" value="P:actin filament network formation"/>
    <property type="evidence" value="ECO:0007669"/>
    <property type="project" value="TreeGrafter"/>
</dbReference>
<dbReference type="EMBL" id="JADGMS010000017">
    <property type="protein sequence ID" value="KAF9663550.1"/>
    <property type="molecule type" value="Genomic_DNA"/>
</dbReference>
<dbReference type="GO" id="GO:0032432">
    <property type="term" value="C:actin filament bundle"/>
    <property type="evidence" value="ECO:0007669"/>
    <property type="project" value="TreeGrafter"/>
</dbReference>
<evidence type="ECO:0000256" key="2">
    <source>
        <dbReference type="ARBA" id="ARBA00023203"/>
    </source>
</evidence>
<sequence>MCPGQWLQNQFMQKGKVLVGDLPRVMGKLKAFICNKEEITRATQWLTMGFSADFIFPQGHNYLGDDPFLKQFLPIDRATKDLFNLVKDGVLLHKLINIVVPGIIDERVVNTKRVLNSPQMALIEYRAEEMESCVGVELTS</sequence>
<dbReference type="InterPro" id="IPR039959">
    <property type="entry name" value="Fimbrin/Plastin"/>
</dbReference>
<evidence type="ECO:0000313" key="4">
    <source>
        <dbReference type="Proteomes" id="UP000657918"/>
    </source>
</evidence>
<accession>A0A835JA35</accession>
<dbReference type="OrthoDB" id="1544432at2759"/>
<dbReference type="GO" id="GO:0005737">
    <property type="term" value="C:cytoplasm"/>
    <property type="evidence" value="ECO:0007669"/>
    <property type="project" value="TreeGrafter"/>
</dbReference>
<gene>
    <name evidence="3" type="ORF">SADUNF_Sadunf17G0063000</name>
</gene>
<dbReference type="PANTHER" id="PTHR19961:SF62">
    <property type="entry name" value="FIMBRIN-1"/>
    <property type="match status" value="1"/>
</dbReference>
<reference evidence="3 4" key="1">
    <citation type="submission" date="2020-10" db="EMBL/GenBank/DDBJ databases">
        <title>Plant Genome Project.</title>
        <authorList>
            <person name="Zhang R.-G."/>
        </authorList>
    </citation>
    <scope>NUCLEOTIDE SEQUENCE [LARGE SCALE GENOMIC DNA]</scope>
    <source>
        <strain evidence="3">FAFU-HL-1</strain>
        <tissue evidence="3">Leaf</tissue>
    </source>
</reference>
<dbReference type="PANTHER" id="PTHR19961">
    <property type="entry name" value="FIMBRIN/PLASTIN"/>
    <property type="match status" value="1"/>
</dbReference>
<dbReference type="GO" id="GO:0051017">
    <property type="term" value="P:actin filament bundle assembly"/>
    <property type="evidence" value="ECO:0007669"/>
    <property type="project" value="InterPro"/>
</dbReference>
<organism evidence="3 4">
    <name type="scientific">Salix dunnii</name>
    <dbReference type="NCBI Taxonomy" id="1413687"/>
    <lineage>
        <taxon>Eukaryota</taxon>
        <taxon>Viridiplantae</taxon>
        <taxon>Streptophyta</taxon>
        <taxon>Embryophyta</taxon>
        <taxon>Tracheophyta</taxon>
        <taxon>Spermatophyta</taxon>
        <taxon>Magnoliopsida</taxon>
        <taxon>eudicotyledons</taxon>
        <taxon>Gunneridae</taxon>
        <taxon>Pentapetalae</taxon>
        <taxon>rosids</taxon>
        <taxon>fabids</taxon>
        <taxon>Malpighiales</taxon>
        <taxon>Salicaceae</taxon>
        <taxon>Saliceae</taxon>
        <taxon>Salix</taxon>
    </lineage>
</organism>
<protein>
    <submittedName>
        <fullName evidence="3">Uncharacterized protein</fullName>
    </submittedName>
</protein>
<comment type="caution">
    <text evidence="3">The sequence shown here is derived from an EMBL/GenBank/DDBJ whole genome shotgun (WGS) entry which is preliminary data.</text>
</comment>